<dbReference type="HOGENOM" id="CLU_399882_0_0_1"/>
<reference evidence="3" key="1">
    <citation type="submission" date="2013-07" db="EMBL/GenBank/DDBJ databases">
        <title>The genome of an arbuscular mycorrhizal fungus provides insights into the evolution of the oldest plant symbiosis.</title>
        <authorList>
            <consortium name="DOE Joint Genome Institute"/>
            <person name="Tisserant E."/>
            <person name="Malbreil M."/>
            <person name="Kuo A."/>
            <person name="Kohler A."/>
            <person name="Symeonidi A."/>
            <person name="Balestrini R."/>
            <person name="Charron P."/>
            <person name="Duensing N."/>
            <person name="Frei-dit-Frey N."/>
            <person name="Gianinazzi-Pearson V."/>
            <person name="Gilbert B."/>
            <person name="Handa Y."/>
            <person name="Hijri M."/>
            <person name="Kaul R."/>
            <person name="Kawaguchi M."/>
            <person name="Krajinski F."/>
            <person name="Lammers P."/>
            <person name="Lapierre D."/>
            <person name="Masclaux F.G."/>
            <person name="Murat C."/>
            <person name="Morin E."/>
            <person name="Ndikumana S."/>
            <person name="Pagni M."/>
            <person name="Petitpierre D."/>
            <person name="Requena N."/>
            <person name="Rosikiewicz P."/>
            <person name="Riley R."/>
            <person name="Saito K."/>
            <person name="San Clemente H."/>
            <person name="Shapiro H."/>
            <person name="van Tuinen D."/>
            <person name="Becard G."/>
            <person name="Bonfante P."/>
            <person name="Paszkowski U."/>
            <person name="Shachar-Hill Y."/>
            <person name="Young J.P."/>
            <person name="Sanders I.R."/>
            <person name="Henrissat B."/>
            <person name="Rensing S.A."/>
            <person name="Grigoriev I.V."/>
            <person name="Corradi N."/>
            <person name="Roux C."/>
            <person name="Martin F."/>
        </authorList>
    </citation>
    <scope>NUCLEOTIDE SEQUENCE</scope>
    <source>
        <strain evidence="3">DAOM 197198</strain>
    </source>
</reference>
<dbReference type="VEuPathDB" id="FungiDB:RhiirFUN_013252"/>
<evidence type="ECO:0000256" key="1">
    <source>
        <dbReference type="SAM" id="Coils"/>
    </source>
</evidence>
<keyword evidence="1" id="KW-0175">Coiled coil</keyword>
<dbReference type="EMBL" id="KI298522">
    <property type="protein sequence ID" value="ERZ98761.1"/>
    <property type="molecule type" value="Genomic_DNA"/>
</dbReference>
<gene>
    <name evidence="3" type="ORF">GLOINDRAFT_10219</name>
</gene>
<name>U9SUG8_RHIID</name>
<feature type="region of interest" description="Disordered" evidence="2">
    <location>
        <begin position="192"/>
        <end position="213"/>
    </location>
</feature>
<evidence type="ECO:0000256" key="2">
    <source>
        <dbReference type="SAM" id="MobiDB-lite"/>
    </source>
</evidence>
<sequence length="689" mass="80677">MVSLETRENVIVEDLGSPPITSTQNETNISNPFYNLIEKQAKEFEEFGKRMSLDLQNTYREYLIQQTDIIKENTNPVETENVCNKHDEIIDSQSQLIDSLRARVEILETDHLIKEQDFRKLRNEFNDFKKEIQSILSISTATAATSSAAQDNKENSSLYTNENVVKDSDITPIQSEEPLKFVYDEEEISDYKNVDKENIKPNQPYSDGHEKQLYSDDQDHDKEIFAKSQAAYQNHLKAEFETPYPYQENEEEAVEFETSFHYTDNYEDETSYQYVPSYDNYGYDNYDSTYLPSSSYQQYNNDDAYQNGYDSTYLGSSTSYQRFNDGNSHIPNFTFNNIPQGKTSKSQKANIKIHAKVEEILNNLNNRRILDHTFKPLRQTFNINQLLKYEKSDLFNPLSSKTKSSIRTSINDELRDELSGKKKMTQPISVYVNRNIVPSLPPEQAKEFENFGKRMSLNLQNFRKELVIQQNDIINDEPFDIEKVYKNCKEKIDSQVQLIDSLKNRIEDLENDSFIKTQDIKELQNDFSYLIEDFEDFETTVPAVVPISISATLDNKKNVSLIPELNFQLVNDNQQYSEDYYDEESSTSYQKYDEDNSGEDSSDEESSTSYQKHDEDSCDEESSTSYQKHDEDNYEESSVTYRKYDENNYDEKSSTTYRKYDEDYNDEESSTTDQKYDENNYDEESSTYR</sequence>
<protein>
    <submittedName>
        <fullName evidence="3">Uncharacterized protein</fullName>
    </submittedName>
</protein>
<proteinExistence type="predicted"/>
<feature type="non-terminal residue" evidence="3">
    <location>
        <position position="689"/>
    </location>
</feature>
<dbReference type="AlphaFoldDB" id="U9SUG8"/>
<dbReference type="VEuPathDB" id="FungiDB:RhiirFUN_013251"/>
<accession>U9SUG8</accession>
<feature type="compositionally biased region" description="Basic and acidic residues" evidence="2">
    <location>
        <begin position="642"/>
        <end position="662"/>
    </location>
</feature>
<feature type="compositionally biased region" description="Acidic residues" evidence="2">
    <location>
        <begin position="595"/>
        <end position="606"/>
    </location>
</feature>
<feature type="compositionally biased region" description="Acidic residues" evidence="2">
    <location>
        <begin position="679"/>
        <end position="689"/>
    </location>
</feature>
<feature type="coiled-coil region" evidence="1">
    <location>
        <begin position="485"/>
        <end position="526"/>
    </location>
</feature>
<organism evidence="3">
    <name type="scientific">Rhizophagus irregularis (strain DAOM 181602 / DAOM 197198 / MUCL 43194)</name>
    <name type="common">Arbuscular mycorrhizal fungus</name>
    <name type="synonym">Glomus intraradices</name>
    <dbReference type="NCBI Taxonomy" id="747089"/>
    <lineage>
        <taxon>Eukaryota</taxon>
        <taxon>Fungi</taxon>
        <taxon>Fungi incertae sedis</taxon>
        <taxon>Mucoromycota</taxon>
        <taxon>Glomeromycotina</taxon>
        <taxon>Glomeromycetes</taxon>
        <taxon>Glomerales</taxon>
        <taxon>Glomeraceae</taxon>
        <taxon>Rhizophagus</taxon>
    </lineage>
</organism>
<feature type="region of interest" description="Disordered" evidence="2">
    <location>
        <begin position="579"/>
        <end position="689"/>
    </location>
</feature>
<evidence type="ECO:0000313" key="3">
    <source>
        <dbReference type="EMBL" id="ERZ98761.1"/>
    </source>
</evidence>